<keyword evidence="4 5" id="KW-0975">Bacterial flagellum</keyword>
<feature type="domain" description="Flagellar basal-body/hook protein C-terminal" evidence="7">
    <location>
        <begin position="354"/>
        <end position="398"/>
    </location>
</feature>
<dbReference type="InterPro" id="IPR010930">
    <property type="entry name" value="Flg_bb/hook_C_dom"/>
</dbReference>
<comment type="subcellular location">
    <subcellularLocation>
        <location evidence="1 5">Bacterial flagellum basal body</location>
    </subcellularLocation>
</comment>
<dbReference type="InterPro" id="IPR037058">
    <property type="entry name" value="Falgellar_hook_FlgE_sf"/>
</dbReference>
<dbReference type="RefSeq" id="WP_012765145.1">
    <property type="nucleotide sequence ID" value="NC_012880.1"/>
</dbReference>
<dbReference type="KEGG" id="dda:Dd703_1528"/>
<comment type="function">
    <text evidence="5">A flexible structure which links the flagellar filament to the drive apparatus in the basal body.</text>
</comment>
<dbReference type="EMBL" id="CP001654">
    <property type="protein sequence ID" value="ACS85328.1"/>
    <property type="molecule type" value="Genomic_DNA"/>
</dbReference>
<gene>
    <name evidence="10" type="ordered locus">Dd703_1528</name>
</gene>
<evidence type="ECO:0000259" key="8">
    <source>
        <dbReference type="Pfam" id="PF07559"/>
    </source>
</evidence>
<keyword evidence="11" id="KW-1185">Reference proteome</keyword>
<evidence type="ECO:0000259" key="7">
    <source>
        <dbReference type="Pfam" id="PF06429"/>
    </source>
</evidence>
<evidence type="ECO:0000259" key="9">
    <source>
        <dbReference type="Pfam" id="PF22692"/>
    </source>
</evidence>
<dbReference type="STRING" id="579405.Dd703_1528"/>
<dbReference type="Pfam" id="PF22692">
    <property type="entry name" value="LlgE_F_G_D1"/>
    <property type="match status" value="1"/>
</dbReference>
<dbReference type="SUPFAM" id="SSF117143">
    <property type="entry name" value="Flagellar hook protein flgE"/>
    <property type="match status" value="1"/>
</dbReference>
<evidence type="ECO:0000313" key="11">
    <source>
        <dbReference type="Proteomes" id="UP000002734"/>
    </source>
</evidence>
<dbReference type="Proteomes" id="UP000002734">
    <property type="component" value="Chromosome"/>
</dbReference>
<name>C6C363_MUSP7</name>
<dbReference type="InterPro" id="IPR053967">
    <property type="entry name" value="LlgE_F_G-like_D1"/>
</dbReference>
<dbReference type="NCBIfam" id="TIGR03506">
    <property type="entry name" value="FlgEFG_subfam"/>
    <property type="match status" value="1"/>
</dbReference>
<reference evidence="10" key="1">
    <citation type="submission" date="2009-06" db="EMBL/GenBank/DDBJ databases">
        <title>Complete sequence of Dickeya dadantii Ech703.</title>
        <authorList>
            <consortium name="US DOE Joint Genome Institute"/>
            <person name="Lucas S."/>
            <person name="Copeland A."/>
            <person name="Lapidus A."/>
            <person name="Glavina del Rio T."/>
            <person name="Dalin E."/>
            <person name="Tice H."/>
            <person name="Bruce D."/>
            <person name="Goodwin L."/>
            <person name="Pitluck S."/>
            <person name="Chertkov O."/>
            <person name="Brettin T."/>
            <person name="Detter J.C."/>
            <person name="Han C."/>
            <person name="Larimer F."/>
            <person name="Land M."/>
            <person name="Hauser L."/>
            <person name="Kyrpides N."/>
            <person name="Mikhailova N."/>
            <person name="Balakrishnan V."/>
            <person name="Glasner J."/>
            <person name="Perna N.T."/>
        </authorList>
    </citation>
    <scope>NUCLEOTIDE SEQUENCE [LARGE SCALE GENOMIC DNA]</scope>
    <source>
        <strain evidence="10">Ech703</strain>
    </source>
</reference>
<accession>C6C363</accession>
<proteinExistence type="inferred from homology"/>
<dbReference type="Gene3D" id="2.60.98.20">
    <property type="entry name" value="Flagellar hook protein FlgE"/>
    <property type="match status" value="1"/>
</dbReference>
<dbReference type="NCBIfam" id="NF004238">
    <property type="entry name" value="PRK05682.1-1"/>
    <property type="match status" value="1"/>
</dbReference>
<dbReference type="GO" id="GO:0009425">
    <property type="term" value="C:bacterial-type flagellum basal body"/>
    <property type="evidence" value="ECO:0007669"/>
    <property type="project" value="UniProtKB-SubCell"/>
</dbReference>
<organism evidence="10 11">
    <name type="scientific">Musicola paradisiaca (strain Ech703)</name>
    <name type="common">Dickeya paradisiaca</name>
    <name type="synonym">Dickeya dadantii</name>
    <dbReference type="NCBI Taxonomy" id="579405"/>
    <lineage>
        <taxon>Bacteria</taxon>
        <taxon>Pseudomonadati</taxon>
        <taxon>Pseudomonadota</taxon>
        <taxon>Gammaproteobacteria</taxon>
        <taxon>Enterobacterales</taxon>
        <taxon>Pectobacteriaceae</taxon>
        <taxon>Musicola</taxon>
    </lineage>
</organism>
<keyword evidence="10" id="KW-0282">Flagellum</keyword>
<keyword evidence="10" id="KW-0969">Cilium</keyword>
<feature type="domain" description="Flagellar hook protein FlgE/F/G-like D1" evidence="9">
    <location>
        <begin position="76"/>
        <end position="143"/>
    </location>
</feature>
<evidence type="ECO:0000259" key="6">
    <source>
        <dbReference type="Pfam" id="PF00460"/>
    </source>
</evidence>
<dbReference type="InterPro" id="IPR011491">
    <property type="entry name" value="FlgE_D2"/>
</dbReference>
<dbReference type="PROSITE" id="PS00588">
    <property type="entry name" value="FLAGELLA_BB_ROD"/>
    <property type="match status" value="1"/>
</dbReference>
<dbReference type="InterPro" id="IPR037925">
    <property type="entry name" value="FlgE/F/G-like"/>
</dbReference>
<dbReference type="GO" id="GO:0005829">
    <property type="term" value="C:cytosol"/>
    <property type="evidence" value="ECO:0007669"/>
    <property type="project" value="TreeGrafter"/>
</dbReference>
<dbReference type="Pfam" id="PF07559">
    <property type="entry name" value="FlgE_D2"/>
    <property type="match status" value="1"/>
</dbReference>
<evidence type="ECO:0000256" key="4">
    <source>
        <dbReference type="ARBA" id="ARBA00023143"/>
    </source>
</evidence>
<protein>
    <recommendedName>
        <fullName evidence="3 5">Flagellar hook protein FlgE</fullName>
    </recommendedName>
</protein>
<keyword evidence="10" id="KW-0966">Cell projection</keyword>
<dbReference type="PANTHER" id="PTHR30435">
    <property type="entry name" value="FLAGELLAR PROTEIN"/>
    <property type="match status" value="1"/>
</dbReference>
<evidence type="ECO:0000313" key="10">
    <source>
        <dbReference type="EMBL" id="ACS85328.1"/>
    </source>
</evidence>
<dbReference type="eggNOG" id="COG1749">
    <property type="taxonomic scope" value="Bacteria"/>
</dbReference>
<feature type="domain" description="Flagellar basal body rod protein N-terminal" evidence="6">
    <location>
        <begin position="6"/>
        <end position="33"/>
    </location>
</feature>
<sequence length="399" mass="41244">MGFSQAVSGLNAASSNLDVIGNNIANSETTGFKSASVSFADIYADSAVGLGVKVASVTQNFTDGTVESTDVGTDVAISKTGFFRVTDDSGSVYYTRNGEFTLDSDRNLVTKTGYYVTGYAATGTPPSIASGSQPTVLNISSSGMAASATSTASFSANLDSGEDAITTTFDATDSSTYNWTQSLTTYDSLGNVHTVNLYFTKTADNTWEVHALDSSDSSATAQDLGAISFSTSGQITGTTSFNISTNSLNGSAANTFSIDFTGTTQQNSDSSVNTKSQDGYTAGSLTSYTINDDGTITGTYSNSQTQLLGQIVLASFSNPQGLSSQGDNVWSETSASGQALLGTAGTGVFGTLTSGALESSNVDISQELVNMIVAQRNYQSNAQTIKTQDAILNTLVNLR</sequence>
<dbReference type="AlphaFoldDB" id="C6C363"/>
<dbReference type="InterPro" id="IPR020013">
    <property type="entry name" value="Flagellar_FlgE/F/G"/>
</dbReference>
<dbReference type="InterPro" id="IPR001444">
    <property type="entry name" value="Flag_bb_rod_N"/>
</dbReference>
<evidence type="ECO:0000256" key="3">
    <source>
        <dbReference type="ARBA" id="ARBA00019015"/>
    </source>
</evidence>
<dbReference type="HOGENOM" id="CLU_013687_2_0_6"/>
<dbReference type="InterPro" id="IPR019776">
    <property type="entry name" value="Flagellar_basal_body_rod_CS"/>
</dbReference>
<dbReference type="GO" id="GO:0009424">
    <property type="term" value="C:bacterial-type flagellum hook"/>
    <property type="evidence" value="ECO:0007669"/>
    <property type="project" value="TreeGrafter"/>
</dbReference>
<dbReference type="Pfam" id="PF00460">
    <property type="entry name" value="Flg_bb_rod"/>
    <property type="match status" value="1"/>
</dbReference>
<evidence type="ECO:0000256" key="1">
    <source>
        <dbReference type="ARBA" id="ARBA00004117"/>
    </source>
</evidence>
<evidence type="ECO:0000256" key="5">
    <source>
        <dbReference type="RuleBase" id="RU362116"/>
    </source>
</evidence>
<evidence type="ECO:0000256" key="2">
    <source>
        <dbReference type="ARBA" id="ARBA00009677"/>
    </source>
</evidence>
<dbReference type="Pfam" id="PF06429">
    <property type="entry name" value="Flg_bbr_C"/>
    <property type="match status" value="1"/>
</dbReference>
<feature type="domain" description="Flagellar hook protein FlgE D2" evidence="8">
    <location>
        <begin position="157"/>
        <end position="280"/>
    </location>
</feature>
<comment type="similarity">
    <text evidence="2 5">Belongs to the flagella basal body rod proteins family.</text>
</comment>
<dbReference type="GO" id="GO:0071978">
    <property type="term" value="P:bacterial-type flagellum-dependent swarming motility"/>
    <property type="evidence" value="ECO:0007669"/>
    <property type="project" value="TreeGrafter"/>
</dbReference>
<dbReference type="PANTHER" id="PTHR30435:SF1">
    <property type="entry name" value="FLAGELLAR HOOK PROTEIN FLGE"/>
    <property type="match status" value="1"/>
</dbReference>